<keyword evidence="3" id="KW-1185">Reference proteome</keyword>
<dbReference type="Proteomes" id="UP000193240">
    <property type="component" value="Unassembled WGS sequence"/>
</dbReference>
<reference evidence="2 3" key="1">
    <citation type="journal article" date="2017" name="Genome Announc.">
        <title>Genome sequence of the saprophytic ascomycete Epicoccum nigrum ICMP 19927 strain isolated from New Zealand.</title>
        <authorList>
            <person name="Fokin M."/>
            <person name="Fleetwood D."/>
            <person name="Weir B.S."/>
            <person name="Villas-Boas S.G."/>
        </authorList>
    </citation>
    <scope>NUCLEOTIDE SEQUENCE [LARGE SCALE GENOMIC DNA]</scope>
    <source>
        <strain evidence="2 3">ICMP 19927</strain>
    </source>
</reference>
<dbReference type="PROSITE" id="PS51186">
    <property type="entry name" value="GNAT"/>
    <property type="match status" value="1"/>
</dbReference>
<dbReference type="SUPFAM" id="SSF55729">
    <property type="entry name" value="Acyl-CoA N-acyltransferases (Nat)"/>
    <property type="match status" value="1"/>
</dbReference>
<dbReference type="Gene3D" id="3.40.630.30">
    <property type="match status" value="1"/>
</dbReference>
<dbReference type="InterPro" id="IPR050276">
    <property type="entry name" value="MshD_Acetyltransferase"/>
</dbReference>
<evidence type="ECO:0000313" key="3">
    <source>
        <dbReference type="Proteomes" id="UP000193240"/>
    </source>
</evidence>
<name>A0A1Y2LWQ4_EPING</name>
<dbReference type="CDD" id="cd04301">
    <property type="entry name" value="NAT_SF"/>
    <property type="match status" value="1"/>
</dbReference>
<organism evidence="2 3">
    <name type="scientific">Epicoccum nigrum</name>
    <name type="common">Soil fungus</name>
    <name type="synonym">Epicoccum purpurascens</name>
    <dbReference type="NCBI Taxonomy" id="105696"/>
    <lineage>
        <taxon>Eukaryota</taxon>
        <taxon>Fungi</taxon>
        <taxon>Dikarya</taxon>
        <taxon>Ascomycota</taxon>
        <taxon>Pezizomycotina</taxon>
        <taxon>Dothideomycetes</taxon>
        <taxon>Pleosporomycetidae</taxon>
        <taxon>Pleosporales</taxon>
        <taxon>Pleosporineae</taxon>
        <taxon>Didymellaceae</taxon>
        <taxon>Epicoccum</taxon>
    </lineage>
</organism>
<dbReference type="GO" id="GO:0016747">
    <property type="term" value="F:acyltransferase activity, transferring groups other than amino-acyl groups"/>
    <property type="evidence" value="ECO:0007669"/>
    <property type="project" value="InterPro"/>
</dbReference>
<dbReference type="InParanoid" id="A0A1Y2LWQ4"/>
<feature type="domain" description="N-acetyltransferase" evidence="1">
    <location>
        <begin position="58"/>
        <end position="224"/>
    </location>
</feature>
<dbReference type="InterPro" id="IPR000182">
    <property type="entry name" value="GNAT_dom"/>
</dbReference>
<dbReference type="AlphaFoldDB" id="A0A1Y2LWQ4"/>
<dbReference type="OMA" id="SSMAQWV"/>
<evidence type="ECO:0000313" key="2">
    <source>
        <dbReference type="EMBL" id="OSS47388.1"/>
    </source>
</evidence>
<protein>
    <recommendedName>
        <fullName evidence="1">N-acetyltransferase domain-containing protein</fullName>
    </recommendedName>
</protein>
<dbReference type="Pfam" id="PF13508">
    <property type="entry name" value="Acetyltransf_7"/>
    <property type="match status" value="1"/>
</dbReference>
<dbReference type="PANTHER" id="PTHR43617">
    <property type="entry name" value="L-AMINO ACID N-ACETYLTRANSFERASE"/>
    <property type="match status" value="1"/>
</dbReference>
<evidence type="ECO:0000259" key="1">
    <source>
        <dbReference type="PROSITE" id="PS51186"/>
    </source>
</evidence>
<dbReference type="PANTHER" id="PTHR43617:SF38">
    <property type="entry name" value="N-ACETYLTRANSFERASE DOMAIN-CONTAINING PROTEIN"/>
    <property type="match status" value="1"/>
</dbReference>
<dbReference type="EMBL" id="KZ107848">
    <property type="protein sequence ID" value="OSS47388.1"/>
    <property type="molecule type" value="Genomic_DNA"/>
</dbReference>
<sequence length="252" mass="28464">MASNKDTSTYKIIHVPKTSPRLAEIVTKTRATRLHTLETDPTSWLSNHAAESSLPISVWERRLTSPDVTILVCIANSSNEDGRDPETNLIHSEWAGFAALRGPIKYEDYYVTPDMGLPIPASPKEELRWHLYDLYTLPKHRGQGVARRLIEECVATAVRHTEGSEPTLVPSTHTPEVKHARIRLFMNPKNAWLITVYESMGFVKAGKVTLTEGFMANSMDESIPANTRETKEMIDLWHTRFGLAMEQVVKIK</sequence>
<accession>A0A1Y2LWQ4</accession>
<proteinExistence type="predicted"/>
<dbReference type="InterPro" id="IPR016181">
    <property type="entry name" value="Acyl_CoA_acyltransferase"/>
</dbReference>
<gene>
    <name evidence="2" type="ORF">B5807_07447</name>
</gene>